<evidence type="ECO:0000256" key="1">
    <source>
        <dbReference type="ARBA" id="ARBA00023125"/>
    </source>
</evidence>
<protein>
    <submittedName>
        <fullName evidence="4">TetR/AcrR family transcriptional regulator</fullName>
    </submittedName>
</protein>
<accession>A0A432Y764</accession>
<dbReference type="OrthoDB" id="9798857at2"/>
<evidence type="ECO:0000313" key="4">
    <source>
        <dbReference type="EMBL" id="RUO56825.1"/>
    </source>
</evidence>
<name>A0A432Y764_9GAMM</name>
<gene>
    <name evidence="4" type="ORF">CWI70_08855</name>
</gene>
<dbReference type="AlphaFoldDB" id="A0A432Y764"/>
<dbReference type="EMBL" id="PIPX01000001">
    <property type="protein sequence ID" value="RUO56825.1"/>
    <property type="molecule type" value="Genomic_DNA"/>
</dbReference>
<feature type="domain" description="HTH tetR-type" evidence="3">
    <location>
        <begin position="10"/>
        <end position="70"/>
    </location>
</feature>
<sequence length="189" mass="21377">MSALLEKKAAFTVKLLLDAACELIETHDISELSFKMVSAHADISQRTMFRHFTSRDAFLDALTERLYSELGLPDIPSSIDALPNYVATLFNKLDAQPRKVEVLLSADLLPRVLATTAKQRLRSLTILLAQSFPKANERDITMTAANLRYVMSASSWHYYRMSFEFDLDMSIQCAQLVLKQSLDYLAAQH</sequence>
<proteinExistence type="predicted"/>
<evidence type="ECO:0000313" key="5">
    <source>
        <dbReference type="Proteomes" id="UP000287649"/>
    </source>
</evidence>
<reference evidence="5" key="1">
    <citation type="journal article" date="2018" name="Front. Microbiol.">
        <title>Genome-Based Analysis Reveals the Taxonomy and Diversity of the Family Idiomarinaceae.</title>
        <authorList>
            <person name="Liu Y."/>
            <person name="Lai Q."/>
            <person name="Shao Z."/>
        </authorList>
    </citation>
    <scope>NUCLEOTIDE SEQUENCE [LARGE SCALE GENOMIC DNA]</scope>
    <source>
        <strain evidence="5">PO-M2</strain>
    </source>
</reference>
<organism evidence="4 5">
    <name type="scientific">Pseudidiomarina homiensis</name>
    <dbReference type="NCBI Taxonomy" id="364198"/>
    <lineage>
        <taxon>Bacteria</taxon>
        <taxon>Pseudomonadati</taxon>
        <taxon>Pseudomonadota</taxon>
        <taxon>Gammaproteobacteria</taxon>
        <taxon>Alteromonadales</taxon>
        <taxon>Idiomarinaceae</taxon>
        <taxon>Pseudidiomarina</taxon>
    </lineage>
</organism>
<dbReference type="RefSeq" id="WP_126772442.1">
    <property type="nucleotide sequence ID" value="NZ_PIPX01000001.1"/>
</dbReference>
<dbReference type="Gene3D" id="1.10.357.10">
    <property type="entry name" value="Tetracycline Repressor, domain 2"/>
    <property type="match status" value="1"/>
</dbReference>
<dbReference type="InterPro" id="IPR009057">
    <property type="entry name" value="Homeodomain-like_sf"/>
</dbReference>
<comment type="caution">
    <text evidence="4">The sequence shown here is derived from an EMBL/GenBank/DDBJ whole genome shotgun (WGS) entry which is preliminary data.</text>
</comment>
<feature type="DNA-binding region" description="H-T-H motif" evidence="2">
    <location>
        <begin position="33"/>
        <end position="52"/>
    </location>
</feature>
<dbReference type="InterPro" id="IPR001647">
    <property type="entry name" value="HTH_TetR"/>
</dbReference>
<dbReference type="Pfam" id="PF00440">
    <property type="entry name" value="TetR_N"/>
    <property type="match status" value="1"/>
</dbReference>
<evidence type="ECO:0000259" key="3">
    <source>
        <dbReference type="PROSITE" id="PS50977"/>
    </source>
</evidence>
<dbReference type="PROSITE" id="PS50977">
    <property type="entry name" value="HTH_TETR_2"/>
    <property type="match status" value="1"/>
</dbReference>
<evidence type="ECO:0000256" key="2">
    <source>
        <dbReference type="PROSITE-ProRule" id="PRU00335"/>
    </source>
</evidence>
<keyword evidence="1 2" id="KW-0238">DNA-binding</keyword>
<keyword evidence="5" id="KW-1185">Reference proteome</keyword>
<dbReference type="Proteomes" id="UP000287649">
    <property type="component" value="Unassembled WGS sequence"/>
</dbReference>
<dbReference type="SUPFAM" id="SSF46689">
    <property type="entry name" value="Homeodomain-like"/>
    <property type="match status" value="1"/>
</dbReference>
<dbReference type="GO" id="GO:0003677">
    <property type="term" value="F:DNA binding"/>
    <property type="evidence" value="ECO:0007669"/>
    <property type="project" value="UniProtKB-UniRule"/>
</dbReference>